<evidence type="ECO:0000256" key="4">
    <source>
        <dbReference type="HAMAP-Rule" id="MF_01185"/>
    </source>
</evidence>
<dbReference type="PANTHER" id="PTHR39190:SF1">
    <property type="entry name" value="FLAGELLAR ASSEMBLY FACTOR FLIW"/>
    <property type="match status" value="1"/>
</dbReference>
<dbReference type="HAMAP" id="MF_01185">
    <property type="entry name" value="FliW"/>
    <property type="match status" value="1"/>
</dbReference>
<evidence type="ECO:0000256" key="1">
    <source>
        <dbReference type="ARBA" id="ARBA00022490"/>
    </source>
</evidence>
<protein>
    <recommendedName>
        <fullName evidence="4">Flagellar assembly factor FliW</fullName>
    </recommendedName>
</protein>
<comment type="similarity">
    <text evidence="4">Belongs to the FliW family.</text>
</comment>
<evidence type="ECO:0000313" key="6">
    <source>
        <dbReference type="Proteomes" id="UP000006329"/>
    </source>
</evidence>
<evidence type="ECO:0000256" key="3">
    <source>
        <dbReference type="ARBA" id="ARBA00022845"/>
    </source>
</evidence>
<dbReference type="NCBIfam" id="NF009793">
    <property type="entry name" value="PRK13285.1-1"/>
    <property type="match status" value="1"/>
</dbReference>
<dbReference type="EMBL" id="AHON02000071">
    <property type="protein sequence ID" value="EKO32407.1"/>
    <property type="molecule type" value="Genomic_DNA"/>
</dbReference>
<keyword evidence="4" id="KW-0143">Chaperone</keyword>
<proteinExistence type="inferred from homology"/>
<keyword evidence="3 4" id="KW-0810">Translation regulation</keyword>
<comment type="caution">
    <text evidence="5">The sequence shown here is derived from an EMBL/GenBank/DDBJ whole genome shotgun (WGS) entry which is preliminary data.</text>
</comment>
<accession>A0A0E2BB28</accession>
<sequence>MGIEIHTKPFGKMQISEKQIVSFPEGLLGFEDYKKFALIEEEEESVFKWLQSVEEVDLAFVVIPPSLFKKEYKPLIPEQELQGIGIAEVEDGLTLVIVTVPGDDPALMTANMQGPILINKETLLGKQFISRNESHSVREKILASAAVEMD</sequence>
<keyword evidence="2 4" id="KW-1005">Bacterial flagellum biogenesis</keyword>
<dbReference type="RefSeq" id="WP_004462874.1">
    <property type="nucleotide sequence ID" value="NZ_AHON02000071.1"/>
</dbReference>
<name>A0A0E2BB28_9LEPT</name>
<dbReference type="InterPro" id="IPR003775">
    <property type="entry name" value="Flagellar_assembly_factor_FliW"/>
</dbReference>
<comment type="subunit">
    <text evidence="4">Interacts with translational regulator CsrA and flagellin(s).</text>
</comment>
<gene>
    <name evidence="4" type="primary">fliW</name>
    <name evidence="5" type="ORF">LEP1GSC179_3584</name>
</gene>
<dbReference type="PANTHER" id="PTHR39190">
    <property type="entry name" value="FLAGELLAR ASSEMBLY FACTOR FLIW"/>
    <property type="match status" value="1"/>
</dbReference>
<dbReference type="Proteomes" id="UP000006329">
    <property type="component" value="Unassembled WGS sequence"/>
</dbReference>
<dbReference type="SUPFAM" id="SSF141457">
    <property type="entry name" value="BH3618-like"/>
    <property type="match status" value="1"/>
</dbReference>
<comment type="subcellular location">
    <subcellularLocation>
        <location evidence="4">Cytoplasm</location>
    </subcellularLocation>
</comment>
<organism evidence="5 6">
    <name type="scientific">Leptospira santarosai str. MOR084</name>
    <dbReference type="NCBI Taxonomy" id="1049984"/>
    <lineage>
        <taxon>Bacteria</taxon>
        <taxon>Pseudomonadati</taxon>
        <taxon>Spirochaetota</taxon>
        <taxon>Spirochaetia</taxon>
        <taxon>Leptospirales</taxon>
        <taxon>Leptospiraceae</taxon>
        <taxon>Leptospira</taxon>
    </lineage>
</organism>
<dbReference type="GO" id="GO:0006417">
    <property type="term" value="P:regulation of translation"/>
    <property type="evidence" value="ECO:0007669"/>
    <property type="project" value="UniProtKB-KW"/>
</dbReference>
<comment type="function">
    <text evidence="4">Acts as an anti-CsrA protein, binds CsrA and prevents it from repressing translation of its target genes, one of which is flagellin. Binds to flagellin and participates in the assembly of the flagellum.</text>
</comment>
<dbReference type="AlphaFoldDB" id="A0A0E2BB28"/>
<dbReference type="GO" id="GO:0005737">
    <property type="term" value="C:cytoplasm"/>
    <property type="evidence" value="ECO:0007669"/>
    <property type="project" value="UniProtKB-SubCell"/>
</dbReference>
<dbReference type="Gene3D" id="2.30.290.10">
    <property type="entry name" value="BH3618-like"/>
    <property type="match status" value="1"/>
</dbReference>
<evidence type="ECO:0000313" key="5">
    <source>
        <dbReference type="EMBL" id="EKO32407.1"/>
    </source>
</evidence>
<keyword evidence="6" id="KW-1185">Reference proteome</keyword>
<reference evidence="5" key="1">
    <citation type="submission" date="2012-10" db="EMBL/GenBank/DDBJ databases">
        <authorList>
            <person name="Harkins D.M."/>
            <person name="Durkin A.S."/>
            <person name="Brinkac L.M."/>
            <person name="Haft D.H."/>
            <person name="Selengut J.D."/>
            <person name="Sanka R."/>
            <person name="DePew J."/>
            <person name="Purushe J."/>
            <person name="Matthias M.A."/>
            <person name="Vinetz J.M."/>
            <person name="Sutton G.G."/>
            <person name="Nierman W.C."/>
            <person name="Fouts D.E."/>
        </authorList>
    </citation>
    <scope>NUCLEOTIDE SEQUENCE [LARGE SCALE GENOMIC DNA]</scope>
    <source>
        <strain evidence="5">MOR084</strain>
    </source>
</reference>
<dbReference type="GO" id="GO:0044780">
    <property type="term" value="P:bacterial-type flagellum assembly"/>
    <property type="evidence" value="ECO:0007669"/>
    <property type="project" value="UniProtKB-UniRule"/>
</dbReference>
<dbReference type="InterPro" id="IPR024046">
    <property type="entry name" value="Flagellar_assmbl_FliW_dom_sf"/>
</dbReference>
<dbReference type="GeneID" id="29738884"/>
<dbReference type="Pfam" id="PF02623">
    <property type="entry name" value="FliW"/>
    <property type="match status" value="1"/>
</dbReference>
<keyword evidence="1 4" id="KW-0963">Cytoplasm</keyword>
<evidence type="ECO:0000256" key="2">
    <source>
        <dbReference type="ARBA" id="ARBA00022795"/>
    </source>
</evidence>